<organism evidence="2 3">
    <name type="scientific">Clostridium sulfidigenes</name>
    <dbReference type="NCBI Taxonomy" id="318464"/>
    <lineage>
        <taxon>Bacteria</taxon>
        <taxon>Bacillati</taxon>
        <taxon>Bacillota</taxon>
        <taxon>Clostridia</taxon>
        <taxon>Eubacteriales</taxon>
        <taxon>Clostridiaceae</taxon>
        <taxon>Clostridium</taxon>
    </lineage>
</organism>
<accession>A0A084J9S2</accession>
<dbReference type="STRING" id="318464.IO99_12945"/>
<sequence>MEETVEKMYNFRRKIYVTFKKGKLKRFFLKFGIVVTIILSISMLIEGKSLLRAGGQCALFLGALIPALHTSKGKFKLLPGKIKVYEDKLIILYESIDREDEKGGREEKYIIPYSDIQLIEIDRNKECLSIIGQPLIEINYNDGKKEQYNFKELNKQYTNDLYMTEVVTYQFINDVKNFSDIQINEVK</sequence>
<comment type="caution">
    <text evidence="2">The sequence shown here is derived from an EMBL/GenBank/DDBJ whole genome shotgun (WGS) entry which is preliminary data.</text>
</comment>
<proteinExistence type="predicted"/>
<keyword evidence="1" id="KW-1133">Transmembrane helix</keyword>
<dbReference type="EMBL" id="JPMD01000031">
    <property type="protein sequence ID" value="KEZ85706.1"/>
    <property type="molecule type" value="Genomic_DNA"/>
</dbReference>
<gene>
    <name evidence="2" type="ORF">IO99_12945</name>
</gene>
<name>A0A084J9S2_9CLOT</name>
<evidence type="ECO:0000256" key="1">
    <source>
        <dbReference type="SAM" id="Phobius"/>
    </source>
</evidence>
<evidence type="ECO:0000313" key="2">
    <source>
        <dbReference type="EMBL" id="KEZ85706.1"/>
    </source>
</evidence>
<evidence type="ECO:0000313" key="3">
    <source>
        <dbReference type="Proteomes" id="UP000028542"/>
    </source>
</evidence>
<feature type="transmembrane region" description="Helical" evidence="1">
    <location>
        <begin position="27"/>
        <end position="45"/>
    </location>
</feature>
<dbReference type="RefSeq" id="WP_035133886.1">
    <property type="nucleotide sequence ID" value="NZ_JPMD01000031.1"/>
</dbReference>
<reference evidence="2 3" key="1">
    <citation type="submission" date="2014-07" db="EMBL/GenBank/DDBJ databases">
        <title>Draft genome of Clostridium sulfidigenes 113A isolated from sediments associated with methane hydrate from Krishna Godavari basin.</title>
        <authorList>
            <person name="Honkalas V.S."/>
            <person name="Dabir A.P."/>
            <person name="Arora P."/>
            <person name="Dhakephalkar P.K."/>
        </authorList>
    </citation>
    <scope>NUCLEOTIDE SEQUENCE [LARGE SCALE GENOMIC DNA]</scope>
    <source>
        <strain evidence="2 3">113A</strain>
    </source>
</reference>
<keyword evidence="3" id="KW-1185">Reference proteome</keyword>
<keyword evidence="1" id="KW-0812">Transmembrane</keyword>
<dbReference type="Proteomes" id="UP000028542">
    <property type="component" value="Unassembled WGS sequence"/>
</dbReference>
<protein>
    <submittedName>
        <fullName evidence="2">Uncharacterized protein</fullName>
    </submittedName>
</protein>
<keyword evidence="1" id="KW-0472">Membrane</keyword>
<dbReference type="AlphaFoldDB" id="A0A084J9S2"/>